<proteinExistence type="predicted"/>
<dbReference type="AlphaFoldDB" id="X6N440"/>
<dbReference type="EMBL" id="ASPP01011989">
    <property type="protein sequence ID" value="ETO21050.1"/>
    <property type="molecule type" value="Genomic_DNA"/>
</dbReference>
<accession>X6N440</accession>
<feature type="transmembrane region" description="Helical" evidence="2">
    <location>
        <begin position="166"/>
        <end position="188"/>
    </location>
</feature>
<protein>
    <submittedName>
        <fullName evidence="3">Uncharacterized protein</fullName>
    </submittedName>
</protein>
<comment type="caution">
    <text evidence="3">The sequence shown here is derived from an EMBL/GenBank/DDBJ whole genome shotgun (WGS) entry which is preliminary data.</text>
</comment>
<evidence type="ECO:0000256" key="2">
    <source>
        <dbReference type="SAM" id="Phobius"/>
    </source>
</evidence>
<feature type="compositionally biased region" description="Low complexity" evidence="1">
    <location>
        <begin position="72"/>
        <end position="99"/>
    </location>
</feature>
<keyword evidence="2" id="KW-0472">Membrane</keyword>
<sequence>GFANDSIVFSLEACLNSVTIYLSWKFNQKLYEQSCFIAHKLVDRAVIRKIQFVRNVTMLEEPVTPPVDIYPLSSLSKDSDSSVGNRNKNNNYNNHGNANSPVGQQNEIIKGSRTLPIALDHEYTKVTSGDDLNNSTGSFLSTFFFFFFFFFGVTSIKMFVTRTNNIYVYVHIYVYIYTHFYNFMYIIIKLETNAGNGKEKEKRWDKLRRFSTDLTNVFQRLQNDNNYIRNGPNDVRLAAKSVPGIDNSNAKSFNKRTDLQSQITMSIATTVGTVELHSRALELEDKVSEHLAHKMSRAQSAAQLLHCEISFETMDKILESLKKGLLIHSDAMNSHTYRESIKPTTVHCPLQELIHRYC</sequence>
<keyword evidence="2" id="KW-1133">Transmembrane helix</keyword>
<feature type="transmembrane region" description="Helical" evidence="2">
    <location>
        <begin position="139"/>
        <end position="160"/>
    </location>
</feature>
<keyword evidence="4" id="KW-1185">Reference proteome</keyword>
<feature type="region of interest" description="Disordered" evidence="1">
    <location>
        <begin position="71"/>
        <end position="103"/>
    </location>
</feature>
<evidence type="ECO:0000313" key="3">
    <source>
        <dbReference type="EMBL" id="ETO21050.1"/>
    </source>
</evidence>
<gene>
    <name evidence="3" type="ORF">RFI_16154</name>
</gene>
<name>X6N440_RETFI</name>
<organism evidence="3 4">
    <name type="scientific">Reticulomyxa filosa</name>
    <dbReference type="NCBI Taxonomy" id="46433"/>
    <lineage>
        <taxon>Eukaryota</taxon>
        <taxon>Sar</taxon>
        <taxon>Rhizaria</taxon>
        <taxon>Retaria</taxon>
        <taxon>Foraminifera</taxon>
        <taxon>Monothalamids</taxon>
        <taxon>Reticulomyxidae</taxon>
        <taxon>Reticulomyxa</taxon>
    </lineage>
</organism>
<evidence type="ECO:0000256" key="1">
    <source>
        <dbReference type="SAM" id="MobiDB-lite"/>
    </source>
</evidence>
<reference evidence="3 4" key="1">
    <citation type="journal article" date="2013" name="Curr. Biol.">
        <title>The Genome of the Foraminiferan Reticulomyxa filosa.</title>
        <authorList>
            <person name="Glockner G."/>
            <person name="Hulsmann N."/>
            <person name="Schleicher M."/>
            <person name="Noegel A.A."/>
            <person name="Eichinger L."/>
            <person name="Gallinger C."/>
            <person name="Pawlowski J."/>
            <person name="Sierra R."/>
            <person name="Euteneuer U."/>
            <person name="Pillet L."/>
            <person name="Moustafa A."/>
            <person name="Platzer M."/>
            <person name="Groth M."/>
            <person name="Szafranski K."/>
            <person name="Schliwa M."/>
        </authorList>
    </citation>
    <scope>NUCLEOTIDE SEQUENCE [LARGE SCALE GENOMIC DNA]</scope>
</reference>
<feature type="non-terminal residue" evidence="3">
    <location>
        <position position="1"/>
    </location>
</feature>
<evidence type="ECO:0000313" key="4">
    <source>
        <dbReference type="Proteomes" id="UP000023152"/>
    </source>
</evidence>
<dbReference type="Proteomes" id="UP000023152">
    <property type="component" value="Unassembled WGS sequence"/>
</dbReference>
<keyword evidence="2" id="KW-0812">Transmembrane</keyword>